<dbReference type="AlphaFoldDB" id="A0A6F8T0Y3"/>
<organism evidence="1 2">
    <name type="scientific">Legionella antarctica</name>
    <dbReference type="NCBI Taxonomy" id="2708020"/>
    <lineage>
        <taxon>Bacteria</taxon>
        <taxon>Pseudomonadati</taxon>
        <taxon>Pseudomonadota</taxon>
        <taxon>Gammaproteobacteria</taxon>
        <taxon>Legionellales</taxon>
        <taxon>Legionellaceae</taxon>
        <taxon>Legionella</taxon>
    </lineage>
</organism>
<reference evidence="1" key="1">
    <citation type="journal article" date="2020" name="Microbiol. Resour. Announc.">
        <title>Complete Genome Sequence of Novel Psychrotolerant Legionella Strain TUM19329, Isolated from Antarctic Lake Sediment.</title>
        <authorList>
            <person name="Shimada S."/>
            <person name="Nakai R."/>
            <person name="Aoki K."/>
            <person name="Shimoeda N."/>
            <person name="Ohno G."/>
            <person name="Miyazaki Y."/>
            <person name="Kudoh S."/>
            <person name="Imura S."/>
            <person name="Watanabe K."/>
            <person name="Ishii Y."/>
            <person name="Tateda K."/>
        </authorList>
    </citation>
    <scope>NUCLEOTIDE SEQUENCE [LARGE SCALE GENOMIC DNA]</scope>
    <source>
        <strain evidence="1">TUM19329</strain>
    </source>
</reference>
<dbReference type="Proteomes" id="UP000502894">
    <property type="component" value="Chromosome"/>
</dbReference>
<dbReference type="EMBL" id="AP022839">
    <property type="protein sequence ID" value="BCA94315.1"/>
    <property type="molecule type" value="Genomic_DNA"/>
</dbReference>
<dbReference type="KEGG" id="lant:TUM19329_06760"/>
<sequence length="459" mass="52620">MFIQEISASTKFEEAKQKFRDNISAKHLEYADADLKLDPSKLPEIIQLGVASWLLAVPLLFKSRTEILWDGTKLHEEARAVNKLLFEKVYLIDLNSNNGLSCNDGNPNPNLTPSEKKQLLDKMLLEKGIEGHDIYYDFNGRTAWNYTIRKKLLLELIQAIPMLKDCLINHYPSQKLESSAIQPNHQGQPNMLPHVRQANILKRIDQVLALLLETCTEHPIKIVIDKIKNPIQSINLAWIIAICQKNYDRFADIDFKDLTLNSLQHTLTSQLIEALHEDGIIHELKPKYFQESDIVFGVTSVDKLSYEMPPEVVSSLINANFKDIQHSRPKQDKAEPIKLKKSAPTFNALEPIQYTGNAINIAVIQQILPLLLPDKQAELTSDGLNKLCWDCFQNLQDMLGKNGIVTTYKKMKNRKETYIAGKDEYDESFNISYDAFRKRFKTILIIAYRKDLPCIDARF</sequence>
<protein>
    <submittedName>
        <fullName evidence="1">Uncharacterized protein</fullName>
    </submittedName>
</protein>
<gene>
    <name evidence="1" type="ORF">TUM19329_06760</name>
</gene>
<proteinExistence type="predicted"/>
<accession>A0A6F8T0Y3</accession>
<evidence type="ECO:0000313" key="1">
    <source>
        <dbReference type="EMBL" id="BCA94315.1"/>
    </source>
</evidence>
<dbReference type="RefSeq" id="WP_173236255.1">
    <property type="nucleotide sequence ID" value="NZ_AP022839.1"/>
</dbReference>
<evidence type="ECO:0000313" key="2">
    <source>
        <dbReference type="Proteomes" id="UP000502894"/>
    </source>
</evidence>
<name>A0A6F8T0Y3_9GAMM</name>
<keyword evidence="2" id="KW-1185">Reference proteome</keyword>